<dbReference type="AlphaFoldDB" id="A0A1G6GMC0"/>
<keyword evidence="2" id="KW-1185">Reference proteome</keyword>
<evidence type="ECO:0000313" key="1">
    <source>
        <dbReference type="EMBL" id="SDB83117.1"/>
    </source>
</evidence>
<gene>
    <name evidence="1" type="ORF">SAMN05421737_101251</name>
</gene>
<dbReference type="Proteomes" id="UP000242662">
    <property type="component" value="Unassembled WGS sequence"/>
</dbReference>
<proteinExistence type="predicted"/>
<protein>
    <recommendedName>
        <fullName evidence="3">YqhG</fullName>
    </recommendedName>
</protein>
<dbReference type="EMBL" id="FMYM01000001">
    <property type="protein sequence ID" value="SDB83117.1"/>
    <property type="molecule type" value="Genomic_DNA"/>
</dbReference>
<evidence type="ECO:0008006" key="3">
    <source>
        <dbReference type="Google" id="ProtNLM"/>
    </source>
</evidence>
<sequence>MKQPEVHQYLRRYFTVNDSPILTESDAHLEVQLSIELDKALMNRPFYWHYLEKTGGVPNPMTLTVVTDQARCADDMKGEAVHFGSPRLRQIFESSKSLGAFIRLYEQTPPQGQQAQPLHPWLCLNAQISFQCDRKKDILLSLGLNLVHGQIVPDFYDKAMSKTLTPKIPDYCFTLSPLIRVESGINRIKQMIRTFAENEPNDWAVAAKKRWDDDLDLLESFYRDYDEKPESYLAEKEALKEQYEPNIRVSFINGGLLYLKQQVFS</sequence>
<dbReference type="Pfam" id="PF11079">
    <property type="entry name" value="YqhG"/>
    <property type="match status" value="1"/>
</dbReference>
<dbReference type="RefSeq" id="WP_090774471.1">
    <property type="nucleotide sequence ID" value="NZ_FMYM01000001.1"/>
</dbReference>
<accession>A0A1G6GMC0</accession>
<dbReference type="OrthoDB" id="2433584at2"/>
<evidence type="ECO:0000313" key="2">
    <source>
        <dbReference type="Proteomes" id="UP000242662"/>
    </source>
</evidence>
<organism evidence="1 2">
    <name type="scientific">Shouchella lonarensis</name>
    <dbReference type="NCBI Taxonomy" id="1464122"/>
    <lineage>
        <taxon>Bacteria</taxon>
        <taxon>Bacillati</taxon>
        <taxon>Bacillota</taxon>
        <taxon>Bacilli</taxon>
        <taxon>Bacillales</taxon>
        <taxon>Bacillaceae</taxon>
        <taxon>Shouchella</taxon>
    </lineage>
</organism>
<reference evidence="2" key="1">
    <citation type="submission" date="2016-09" db="EMBL/GenBank/DDBJ databases">
        <authorList>
            <person name="Varghese N."/>
            <person name="Submissions S."/>
        </authorList>
    </citation>
    <scope>NUCLEOTIDE SEQUENCE [LARGE SCALE GENOMIC DNA]</scope>
    <source>
        <strain evidence="2">25nlg</strain>
    </source>
</reference>
<name>A0A1G6GMC0_9BACI</name>
<dbReference type="STRING" id="1464122.SAMN05421737_101251"/>
<dbReference type="InterPro" id="IPR024562">
    <property type="entry name" value="YqhG"/>
</dbReference>